<dbReference type="Pfam" id="PF00931">
    <property type="entry name" value="NB-ARC"/>
    <property type="match status" value="1"/>
</dbReference>
<dbReference type="EMBL" id="BOOA01000068">
    <property type="protein sequence ID" value="GIH27985.1"/>
    <property type="molecule type" value="Genomic_DNA"/>
</dbReference>
<dbReference type="PROSITE" id="PS51755">
    <property type="entry name" value="OMPR_PHOB"/>
    <property type="match status" value="1"/>
</dbReference>
<gene>
    <name evidence="8" type="ORF">Aph01nite_62950</name>
</gene>
<dbReference type="InterPro" id="IPR016032">
    <property type="entry name" value="Sig_transdc_resp-reg_C-effctor"/>
</dbReference>
<dbReference type="InterPro" id="IPR001867">
    <property type="entry name" value="OmpR/PhoB-type_DNA-bd"/>
</dbReference>
<evidence type="ECO:0000256" key="4">
    <source>
        <dbReference type="ARBA" id="ARBA00023125"/>
    </source>
</evidence>
<dbReference type="GO" id="GO:0043531">
    <property type="term" value="F:ADP binding"/>
    <property type="evidence" value="ECO:0007669"/>
    <property type="project" value="InterPro"/>
</dbReference>
<evidence type="ECO:0000313" key="8">
    <source>
        <dbReference type="EMBL" id="GIH27985.1"/>
    </source>
</evidence>
<dbReference type="Pfam" id="PF13424">
    <property type="entry name" value="TPR_12"/>
    <property type="match status" value="2"/>
</dbReference>
<feature type="domain" description="OmpR/PhoB-type" evidence="7">
    <location>
        <begin position="52"/>
        <end position="153"/>
    </location>
</feature>
<evidence type="ECO:0000256" key="3">
    <source>
        <dbReference type="ARBA" id="ARBA00023015"/>
    </source>
</evidence>
<dbReference type="SUPFAM" id="SSF46894">
    <property type="entry name" value="C-terminal effector domain of the bipartite response regulators"/>
    <property type="match status" value="1"/>
</dbReference>
<organism evidence="8 9">
    <name type="scientific">Acrocarpospora phusangensis</name>
    <dbReference type="NCBI Taxonomy" id="1070424"/>
    <lineage>
        <taxon>Bacteria</taxon>
        <taxon>Bacillati</taxon>
        <taxon>Actinomycetota</taxon>
        <taxon>Actinomycetes</taxon>
        <taxon>Streptosporangiales</taxon>
        <taxon>Streptosporangiaceae</taxon>
        <taxon>Acrocarpospora</taxon>
    </lineage>
</organism>
<accession>A0A919QKH9</accession>
<dbReference type="Gene3D" id="1.25.40.10">
    <property type="entry name" value="Tetratricopeptide repeat domain"/>
    <property type="match status" value="3"/>
</dbReference>
<dbReference type="SUPFAM" id="SSF52540">
    <property type="entry name" value="P-loop containing nucleoside triphosphate hydrolases"/>
    <property type="match status" value="1"/>
</dbReference>
<keyword evidence="5" id="KW-0804">Transcription</keyword>
<dbReference type="InterPro" id="IPR019734">
    <property type="entry name" value="TPR_rpt"/>
</dbReference>
<dbReference type="GO" id="GO:0003677">
    <property type="term" value="F:DNA binding"/>
    <property type="evidence" value="ECO:0007669"/>
    <property type="project" value="UniProtKB-UniRule"/>
</dbReference>
<dbReference type="GO" id="GO:0000160">
    <property type="term" value="P:phosphorelay signal transduction system"/>
    <property type="evidence" value="ECO:0007669"/>
    <property type="project" value="InterPro"/>
</dbReference>
<dbReference type="Proteomes" id="UP000640052">
    <property type="component" value="Unassembled WGS sequence"/>
</dbReference>
<protein>
    <submittedName>
        <fullName evidence="8">SARP family transcriptional regulator</fullName>
    </submittedName>
</protein>
<evidence type="ECO:0000256" key="5">
    <source>
        <dbReference type="ARBA" id="ARBA00023163"/>
    </source>
</evidence>
<dbReference type="InterPro" id="IPR036388">
    <property type="entry name" value="WH-like_DNA-bd_sf"/>
</dbReference>
<proteinExistence type="inferred from homology"/>
<dbReference type="Gene3D" id="1.10.10.10">
    <property type="entry name" value="Winged helix-like DNA-binding domain superfamily/Winged helix DNA-binding domain"/>
    <property type="match status" value="1"/>
</dbReference>
<evidence type="ECO:0000256" key="1">
    <source>
        <dbReference type="ARBA" id="ARBA00005820"/>
    </source>
</evidence>
<dbReference type="CDD" id="cd15831">
    <property type="entry name" value="BTAD"/>
    <property type="match status" value="1"/>
</dbReference>
<keyword evidence="2" id="KW-0677">Repeat</keyword>
<dbReference type="AlphaFoldDB" id="A0A919QKH9"/>
<evidence type="ECO:0000256" key="6">
    <source>
        <dbReference type="PROSITE-ProRule" id="PRU01091"/>
    </source>
</evidence>
<dbReference type="GO" id="GO:0006355">
    <property type="term" value="P:regulation of DNA-templated transcription"/>
    <property type="evidence" value="ECO:0007669"/>
    <property type="project" value="InterPro"/>
</dbReference>
<sequence length="1048" mass="112709">MSATARQPTDCRYGYRPNTADRGARRLNATGIPARLPARRGSAGELGIYNFYTEWPIIGCVEFRLLGPIEVIAESGPVPLGGTKPRTLLAALLLENGHVVPTARLIDVIWPDDPPDTAKAAIQTYVKTLRQALARHGAADVILTRAPGYLAQVPEDALDAARCHDLVTRARAAATPQEAADLLDAALALWRGPALAGLEATRLAGEAIRLEELRLTATEERMAAGLALGHHGRLASELAALVGRHPANERLRGQYMTALYRLGRQSDALATFREGRQVLVDELGLDPGPELAALYHAILRGDPLLQGPPSDHGPRMTAPAQLPPPPADFTGRLAETTALTGALVTGTVQVVAGRGGSGKSALAAHVAHRIAAAFPDGQLHAELRGMSETPADPGEVLGLFLKALGADPVPADPTERAELYRRLLTGRRVLVLLDDAADERQVRPLLPGGDCGVLITSRNRLGGLSGVSRTDLDVLDADEALELLERIVGAERVTAEEPVAREIAELCGRLPLALRIAGARLATRQRWPLRLLAGRLADERRRLDELAIADLEVRAGFELSYRALDPGARRALRRLGHLGATEFAAWIVAWLTGEPAAEAEDTVERLVDAQLVDFARVDDLGTPRYRVHDLVRIYGRERAEAEEPAEDLAAAVGRVLGGWLALADQVTADAPSDEIGPAPVTTGAEISPGLAAQVLAAPHDWFDFEQPALVVGLERAAALGLHELVCRFASARLGPSFLGVNRFASRERITQAALAAARRAGDPHGVATMLAELGRLRYDQDRFAEGRQVLDEALSAFRDLGDTRGQAVALAALGVICRETGRLAEALHFLDGATALLGDDPAVHYPQRVAASVRLERGDFPEAWAGLESCLRGYRAAGSRRGEGLTLRTMSLYHRATGAYDQAIEAAEAARDIFTRLGDPLMEAYSIRARAKAEIRLGRIDVALPALEEGLSLCQAMGDRWGLGVTLRTLGELHLASGQLDDADACLTASLQLWDELDVLLWRARTERDLARLHEARGDHEAAELALDRALKIFRDQGAREYGELKRG</sequence>
<dbReference type="InterPro" id="IPR051677">
    <property type="entry name" value="AfsR-DnrI-RedD_regulator"/>
</dbReference>
<comment type="similarity">
    <text evidence="1">Belongs to the AfsR/DnrI/RedD regulatory family.</text>
</comment>
<dbReference type="SUPFAM" id="SSF48452">
    <property type="entry name" value="TPR-like"/>
    <property type="match status" value="3"/>
</dbReference>
<dbReference type="PRINTS" id="PR00364">
    <property type="entry name" value="DISEASERSIST"/>
</dbReference>
<feature type="DNA-binding region" description="OmpR/PhoB-type" evidence="6">
    <location>
        <begin position="52"/>
        <end position="153"/>
    </location>
</feature>
<dbReference type="Pfam" id="PF03704">
    <property type="entry name" value="BTAD"/>
    <property type="match status" value="1"/>
</dbReference>
<keyword evidence="4 6" id="KW-0238">DNA-binding</keyword>
<dbReference type="Gene3D" id="1.10.8.430">
    <property type="entry name" value="Helical domain of apoptotic protease-activating factors"/>
    <property type="match status" value="1"/>
</dbReference>
<evidence type="ECO:0000259" key="7">
    <source>
        <dbReference type="PROSITE" id="PS51755"/>
    </source>
</evidence>
<reference evidence="8" key="1">
    <citation type="submission" date="2021-01" db="EMBL/GenBank/DDBJ databases">
        <title>Whole genome shotgun sequence of Acrocarpospora phusangensis NBRC 108782.</title>
        <authorList>
            <person name="Komaki H."/>
            <person name="Tamura T."/>
        </authorList>
    </citation>
    <scope>NUCLEOTIDE SEQUENCE</scope>
    <source>
        <strain evidence="8">NBRC 108782</strain>
    </source>
</reference>
<name>A0A919QKH9_9ACTN</name>
<dbReference type="InterPro" id="IPR005158">
    <property type="entry name" value="BTAD"/>
</dbReference>
<dbReference type="Pfam" id="PF00486">
    <property type="entry name" value="Trans_reg_C"/>
    <property type="match status" value="1"/>
</dbReference>
<dbReference type="InterPro" id="IPR027417">
    <property type="entry name" value="P-loop_NTPase"/>
</dbReference>
<dbReference type="SMART" id="SM01043">
    <property type="entry name" value="BTAD"/>
    <property type="match status" value="1"/>
</dbReference>
<dbReference type="InterPro" id="IPR002182">
    <property type="entry name" value="NB-ARC"/>
</dbReference>
<dbReference type="SMART" id="SM00028">
    <property type="entry name" value="TPR"/>
    <property type="match status" value="6"/>
</dbReference>
<dbReference type="InterPro" id="IPR042197">
    <property type="entry name" value="Apaf_helical"/>
</dbReference>
<keyword evidence="3" id="KW-0805">Transcription regulation</keyword>
<dbReference type="PANTHER" id="PTHR35807:SF1">
    <property type="entry name" value="TRANSCRIPTIONAL REGULATOR REDD"/>
    <property type="match status" value="1"/>
</dbReference>
<keyword evidence="9" id="KW-1185">Reference proteome</keyword>
<dbReference type="InterPro" id="IPR011990">
    <property type="entry name" value="TPR-like_helical_dom_sf"/>
</dbReference>
<evidence type="ECO:0000256" key="2">
    <source>
        <dbReference type="ARBA" id="ARBA00022737"/>
    </source>
</evidence>
<comment type="caution">
    <text evidence="8">The sequence shown here is derived from an EMBL/GenBank/DDBJ whole genome shotgun (WGS) entry which is preliminary data.</text>
</comment>
<dbReference type="PANTHER" id="PTHR35807">
    <property type="entry name" value="TRANSCRIPTIONAL REGULATOR REDD-RELATED"/>
    <property type="match status" value="1"/>
</dbReference>
<dbReference type="SMART" id="SM00862">
    <property type="entry name" value="Trans_reg_C"/>
    <property type="match status" value="1"/>
</dbReference>
<dbReference type="Gene3D" id="3.40.50.300">
    <property type="entry name" value="P-loop containing nucleotide triphosphate hydrolases"/>
    <property type="match status" value="1"/>
</dbReference>
<evidence type="ECO:0000313" key="9">
    <source>
        <dbReference type="Proteomes" id="UP000640052"/>
    </source>
</evidence>